<dbReference type="Gene3D" id="3.30.565.10">
    <property type="entry name" value="Histidine kinase-like ATPase, C-terminal domain"/>
    <property type="match status" value="1"/>
</dbReference>
<comment type="catalytic activity">
    <reaction evidence="7">
        <text>L-seryl-[protein] + ATP = O-phospho-L-seryl-[protein] + ADP + H(+)</text>
        <dbReference type="Rhea" id="RHEA:17989"/>
        <dbReference type="Rhea" id="RHEA-COMP:9863"/>
        <dbReference type="Rhea" id="RHEA-COMP:11604"/>
        <dbReference type="ChEBI" id="CHEBI:15378"/>
        <dbReference type="ChEBI" id="CHEBI:29999"/>
        <dbReference type="ChEBI" id="CHEBI:30616"/>
        <dbReference type="ChEBI" id="CHEBI:83421"/>
        <dbReference type="ChEBI" id="CHEBI:456216"/>
        <dbReference type="EC" id="2.7.11.1"/>
    </reaction>
</comment>
<dbReference type="Pfam" id="PF13581">
    <property type="entry name" value="HATPase_c_2"/>
    <property type="match status" value="1"/>
</dbReference>
<evidence type="ECO:0000313" key="10">
    <source>
        <dbReference type="Proteomes" id="UP000748108"/>
    </source>
</evidence>
<dbReference type="GO" id="GO:0030436">
    <property type="term" value="P:asexual sporulation"/>
    <property type="evidence" value="ECO:0007669"/>
    <property type="project" value="UniProtKB-UniRule"/>
</dbReference>
<dbReference type="EC" id="2.7.11.1" evidence="7"/>
<dbReference type="InterPro" id="IPR050267">
    <property type="entry name" value="Anti-sigma-factor_SerPK"/>
</dbReference>
<dbReference type="Proteomes" id="UP000748108">
    <property type="component" value="Unassembled WGS sequence"/>
</dbReference>
<dbReference type="GO" id="GO:0005524">
    <property type="term" value="F:ATP binding"/>
    <property type="evidence" value="ECO:0007669"/>
    <property type="project" value="UniProtKB-KW"/>
</dbReference>
<gene>
    <name evidence="7 9" type="primary">spoIIAB</name>
    <name evidence="9" type="ORF">KM312_11940</name>
</gene>
<dbReference type="GO" id="GO:0042174">
    <property type="term" value="P:negative regulation of sporulation resulting in formation of a cellular spore"/>
    <property type="evidence" value="ECO:0007669"/>
    <property type="project" value="InterPro"/>
</dbReference>
<evidence type="ECO:0000313" key="9">
    <source>
        <dbReference type="EMBL" id="MBT9283328.1"/>
    </source>
</evidence>
<evidence type="ECO:0000256" key="2">
    <source>
        <dbReference type="ARBA" id="ARBA00022679"/>
    </source>
</evidence>
<accession>A0A947GHN0</accession>
<comment type="similarity">
    <text evidence="7">Belongs to the anti-sigma-factor family.</text>
</comment>
<keyword evidence="4 7" id="KW-0418">Kinase</keyword>
<evidence type="ECO:0000256" key="7">
    <source>
        <dbReference type="HAMAP-Rule" id="MF_00637"/>
    </source>
</evidence>
<keyword evidence="3 7" id="KW-0547">Nucleotide-binding</keyword>
<evidence type="ECO:0000256" key="1">
    <source>
        <dbReference type="ARBA" id="ARBA00022527"/>
    </source>
</evidence>
<proteinExistence type="inferred from homology"/>
<evidence type="ECO:0000256" key="4">
    <source>
        <dbReference type="ARBA" id="ARBA00022777"/>
    </source>
</evidence>
<protein>
    <recommendedName>
        <fullName evidence="7">Anti-sigma F factor</fullName>
        <ecNumber evidence="7">2.7.11.1</ecNumber>
    </recommendedName>
    <alternativeName>
        <fullName evidence="7">Stage II sporulation protein AB</fullName>
    </alternativeName>
</protein>
<dbReference type="InterPro" id="IPR010194">
    <property type="entry name" value="Anti-sigma_F"/>
</dbReference>
<comment type="function">
    <text evidence="7">Binds to sigma F and blocks its ability to form an RNA polymerase holoenzyme (E-sigma F). Phosphorylates SpoIIAA on a serine residue. This phosphorylation may enable SpoIIAA to act as an anti-anti-sigma factor that counteracts SpoIIAB and thus releases sigma F from inhibition.</text>
</comment>
<comment type="catalytic activity">
    <reaction evidence="7">
        <text>L-threonyl-[protein] + ATP = O-phospho-L-threonyl-[protein] + ADP + H(+)</text>
        <dbReference type="Rhea" id="RHEA:46608"/>
        <dbReference type="Rhea" id="RHEA-COMP:11060"/>
        <dbReference type="Rhea" id="RHEA-COMP:11605"/>
        <dbReference type="ChEBI" id="CHEBI:15378"/>
        <dbReference type="ChEBI" id="CHEBI:30013"/>
        <dbReference type="ChEBI" id="CHEBI:30616"/>
        <dbReference type="ChEBI" id="CHEBI:61977"/>
        <dbReference type="ChEBI" id="CHEBI:456216"/>
        <dbReference type="EC" id="2.7.11.1"/>
    </reaction>
</comment>
<dbReference type="GO" id="GO:0030435">
    <property type="term" value="P:sporulation resulting in formation of a cellular spore"/>
    <property type="evidence" value="ECO:0007669"/>
    <property type="project" value="UniProtKB-KW"/>
</dbReference>
<dbReference type="InterPro" id="IPR036890">
    <property type="entry name" value="HATPase_C_sf"/>
</dbReference>
<dbReference type="SUPFAM" id="SSF55874">
    <property type="entry name" value="ATPase domain of HSP90 chaperone/DNA topoisomerase II/histidine kinase"/>
    <property type="match status" value="1"/>
</dbReference>
<keyword evidence="1 7" id="KW-0723">Serine/threonine-protein kinase</keyword>
<evidence type="ECO:0000256" key="5">
    <source>
        <dbReference type="ARBA" id="ARBA00022840"/>
    </source>
</evidence>
<keyword evidence="5 7" id="KW-0067">ATP-binding</keyword>
<comment type="caution">
    <text evidence="9">The sequence shown here is derived from an EMBL/GenBank/DDBJ whole genome shotgun (WGS) entry which is preliminary data.</text>
</comment>
<dbReference type="AlphaFoldDB" id="A0A947GHN0"/>
<keyword evidence="2 7" id="KW-0808">Transferase</keyword>
<evidence type="ECO:0000259" key="8">
    <source>
        <dbReference type="SMART" id="SM00387"/>
    </source>
</evidence>
<reference evidence="9" key="1">
    <citation type="journal article" date="2021" name="Microbiology">
        <title>Metagenomic Analysis of the Microbial Community in the Underground Coal Fire Area (Kemerovo Region, Russia) Revealed Predominance of Thermophilic Members of the Phyla Deinococcus-thermus, Aquificae, and Firmicutes.</title>
        <authorList>
            <person name="Kadnikov V."/>
            <person name="Mardanov A.V."/>
            <person name="Beletsky A.V."/>
            <person name="Karnachuk O.V."/>
            <person name="Ravin N.V."/>
        </authorList>
    </citation>
    <scope>NUCLEOTIDE SEQUENCE</scope>
    <source>
        <strain evidence="9">RBS10-49</strain>
    </source>
</reference>
<dbReference type="SMART" id="SM00387">
    <property type="entry name" value="HATPase_c"/>
    <property type="match status" value="1"/>
</dbReference>
<dbReference type="EMBL" id="JAHHQF010000089">
    <property type="protein sequence ID" value="MBT9283328.1"/>
    <property type="molecule type" value="Genomic_DNA"/>
</dbReference>
<dbReference type="PANTHER" id="PTHR35526:SF3">
    <property type="entry name" value="ANTI-SIGMA-F FACTOR RSBW"/>
    <property type="match status" value="1"/>
</dbReference>
<dbReference type="InterPro" id="IPR003594">
    <property type="entry name" value="HATPase_dom"/>
</dbReference>
<evidence type="ECO:0000256" key="3">
    <source>
        <dbReference type="ARBA" id="ARBA00022741"/>
    </source>
</evidence>
<evidence type="ECO:0000256" key="6">
    <source>
        <dbReference type="ARBA" id="ARBA00022969"/>
    </source>
</evidence>
<dbReference type="GO" id="GO:0004674">
    <property type="term" value="F:protein serine/threonine kinase activity"/>
    <property type="evidence" value="ECO:0007669"/>
    <property type="project" value="UniProtKB-KW"/>
</dbReference>
<dbReference type="PANTHER" id="PTHR35526">
    <property type="entry name" value="ANTI-SIGMA-F FACTOR RSBW-RELATED"/>
    <property type="match status" value="1"/>
</dbReference>
<dbReference type="HAMAP" id="MF_00637">
    <property type="entry name" value="Anti_sigma_F"/>
    <property type="match status" value="1"/>
</dbReference>
<dbReference type="NCBIfam" id="TIGR01925">
    <property type="entry name" value="spIIAB"/>
    <property type="match status" value="1"/>
</dbReference>
<dbReference type="GO" id="GO:0016989">
    <property type="term" value="F:sigma factor antagonist activity"/>
    <property type="evidence" value="ECO:0007669"/>
    <property type="project" value="InterPro"/>
</dbReference>
<keyword evidence="6 7" id="KW-0749">Sporulation</keyword>
<sequence>MARTNAMTLVFPARSGNEALARVAVAAFAAALDPTVEVLDEIKTAVSEAVTNAIIHGYPDRDEPGEVVVRAWIDGDVLTVVVEDQGAGIADVAKAREPLYTTRPDLERSGMGFTIMENFMDDVEVESAPGRGTRVRMVRRIKSSAGAPSAPAH</sequence>
<organism evidence="9 10">
    <name type="scientific">Hydrogenibacillus schlegelii</name>
    <name type="common">Bacillus schlegelii</name>
    <dbReference type="NCBI Taxonomy" id="1484"/>
    <lineage>
        <taxon>Bacteria</taxon>
        <taxon>Bacillati</taxon>
        <taxon>Bacillota</taxon>
        <taxon>Bacilli</taxon>
        <taxon>Bacillales</taxon>
        <taxon>Bacillales Family X. Incertae Sedis</taxon>
        <taxon>Hydrogenibacillus</taxon>
    </lineage>
</organism>
<name>A0A947GHN0_HYDSH</name>
<feature type="domain" description="Histidine kinase/HSP90-like ATPase" evidence="8">
    <location>
        <begin position="37"/>
        <end position="143"/>
    </location>
</feature>